<sequence length="134" mass="14569">MDAKNPLAAIRQYIDAFNKGDVKNMGATFAEDAAILDGMAPHLWLGSTATQDWYRDVLIEGEHHGASGYFVTLGEPLHNVTTDDAAYVVVPTTMTFNVKGRQVTQTGAKFIVALRKVTDGWRIAAWAWAKGTAA</sequence>
<dbReference type="InterPro" id="IPR037401">
    <property type="entry name" value="SnoaL-like"/>
</dbReference>
<evidence type="ECO:0000259" key="1">
    <source>
        <dbReference type="Pfam" id="PF13577"/>
    </source>
</evidence>
<dbReference type="Proteomes" id="UP000272706">
    <property type="component" value="Unassembled WGS sequence"/>
</dbReference>
<organism evidence="2 3">
    <name type="scientific">Mesorhizobium waimense</name>
    <dbReference type="NCBI Taxonomy" id="1300307"/>
    <lineage>
        <taxon>Bacteria</taxon>
        <taxon>Pseudomonadati</taxon>
        <taxon>Pseudomonadota</taxon>
        <taxon>Alphaproteobacteria</taxon>
        <taxon>Hyphomicrobiales</taxon>
        <taxon>Phyllobacteriaceae</taxon>
        <taxon>Mesorhizobium</taxon>
    </lineage>
</organism>
<dbReference type="InterPro" id="IPR032710">
    <property type="entry name" value="NTF2-like_dom_sf"/>
</dbReference>
<dbReference type="Pfam" id="PF13577">
    <property type="entry name" value="SnoaL_4"/>
    <property type="match status" value="1"/>
</dbReference>
<dbReference type="AlphaFoldDB" id="A0A3A5JXJ7"/>
<comment type="caution">
    <text evidence="2">The sequence shown here is derived from an EMBL/GenBank/DDBJ whole genome shotgun (WGS) entry which is preliminary data.</text>
</comment>
<dbReference type="OrthoDB" id="119950at2"/>
<reference evidence="2 3" key="1">
    <citation type="submission" date="2018-09" db="EMBL/GenBank/DDBJ databases">
        <title>Mesorhizobium carmichaelinearum sp. nov. isolated from Carmichaelinea spp. root nodules in New Zealand.</title>
        <authorList>
            <person name="De Meyer S.E."/>
        </authorList>
    </citation>
    <scope>NUCLEOTIDE SEQUENCE [LARGE SCALE GENOMIC DNA]</scope>
    <source>
        <strain evidence="2 3">ICMP19557</strain>
    </source>
</reference>
<accession>A0A3A5JXJ7</accession>
<dbReference type="EMBL" id="QZWZ01000100">
    <property type="protein sequence ID" value="RJT22951.1"/>
    <property type="molecule type" value="Genomic_DNA"/>
</dbReference>
<keyword evidence="3" id="KW-1185">Reference proteome</keyword>
<protein>
    <recommendedName>
        <fullName evidence="1">SnoaL-like domain-containing protein</fullName>
    </recommendedName>
</protein>
<evidence type="ECO:0000313" key="2">
    <source>
        <dbReference type="EMBL" id="RJT22951.1"/>
    </source>
</evidence>
<proteinExistence type="predicted"/>
<dbReference type="Gene3D" id="3.10.450.50">
    <property type="match status" value="1"/>
</dbReference>
<name>A0A3A5JXJ7_9HYPH</name>
<evidence type="ECO:0000313" key="3">
    <source>
        <dbReference type="Proteomes" id="UP000272706"/>
    </source>
</evidence>
<dbReference type="SUPFAM" id="SSF54427">
    <property type="entry name" value="NTF2-like"/>
    <property type="match status" value="1"/>
</dbReference>
<feature type="domain" description="SnoaL-like" evidence="1">
    <location>
        <begin position="11"/>
        <end position="126"/>
    </location>
</feature>
<gene>
    <name evidence="2" type="ORF">D3227_39280</name>
</gene>